<evidence type="ECO:0000256" key="2">
    <source>
        <dbReference type="ARBA" id="ARBA00010973"/>
    </source>
</evidence>
<dbReference type="EMBL" id="JALZ01000001">
    <property type="protein sequence ID" value="ETX16283.1"/>
    <property type="molecule type" value="Genomic_DNA"/>
</dbReference>
<dbReference type="Pfam" id="PF01522">
    <property type="entry name" value="Polysacc_deac_1"/>
    <property type="match status" value="1"/>
</dbReference>
<dbReference type="SUPFAM" id="SSF88713">
    <property type="entry name" value="Glycoside hydrolase/deacetylase"/>
    <property type="match status" value="1"/>
</dbReference>
<gene>
    <name evidence="6" type="ORF">OCH239_00090</name>
</gene>
<dbReference type="CDD" id="cd10979">
    <property type="entry name" value="CE4_PuuE_like"/>
    <property type="match status" value="1"/>
</dbReference>
<evidence type="ECO:0000313" key="6">
    <source>
        <dbReference type="EMBL" id="ETX16283.1"/>
    </source>
</evidence>
<accession>X7EMA1</accession>
<evidence type="ECO:0000256" key="3">
    <source>
        <dbReference type="ARBA" id="ARBA00020071"/>
    </source>
</evidence>
<reference evidence="6 7" key="1">
    <citation type="submission" date="2014-01" db="EMBL/GenBank/DDBJ databases">
        <title>Roseivivax halodurans JCM 10272 Genome Sequencing.</title>
        <authorList>
            <person name="Lai Q."/>
            <person name="Li G."/>
            <person name="Shao Z."/>
        </authorList>
    </citation>
    <scope>NUCLEOTIDE SEQUENCE [LARGE SCALE GENOMIC DNA]</scope>
    <source>
        <strain evidence="6 7">JCM 10272</strain>
    </source>
</reference>
<dbReference type="eggNOG" id="COG0726">
    <property type="taxonomic scope" value="Bacteria"/>
</dbReference>
<dbReference type="Gene3D" id="3.20.20.370">
    <property type="entry name" value="Glycoside hydrolase/deacetylase"/>
    <property type="match status" value="1"/>
</dbReference>
<dbReference type="PANTHER" id="PTHR43123">
    <property type="entry name" value="POLYSACCHARIDE DEACETYLASE-RELATED"/>
    <property type="match status" value="1"/>
</dbReference>
<dbReference type="InterPro" id="IPR002509">
    <property type="entry name" value="NODB_dom"/>
</dbReference>
<sequence length="295" mass="33595">MSLKHHGRFDYVPITKRRDFTWPEGKRLAVYFGINLEHFAFGEGRGAQLVPGDSQPDVLNYAWREYGNRVGAWRMIEMFDALGLPATVLANSEMYDHAPELMEAHRARGDEIAGHGRTNSERQDRMPEAEERALIAEATDVLAQAEGRPPEGWLSPWIAESVVTPDLLVEAGYRYTLNWCMDDQPIWMRTRSGLLLSIPYPQEVNDIPSIVARQDPADIFAEMILGDFEERLEQSRSQSLVMGIALHPYIVGQPYRLRALRRVLERICAARDDIWITRAGDISRICHGPLRDIIA</sequence>
<evidence type="ECO:0000313" key="7">
    <source>
        <dbReference type="Proteomes" id="UP000022447"/>
    </source>
</evidence>
<keyword evidence="7" id="KW-1185">Reference proteome</keyword>
<evidence type="ECO:0000256" key="4">
    <source>
        <dbReference type="ARBA" id="ARBA00032976"/>
    </source>
</evidence>
<dbReference type="GO" id="GO:0016810">
    <property type="term" value="F:hydrolase activity, acting on carbon-nitrogen (but not peptide) bonds"/>
    <property type="evidence" value="ECO:0007669"/>
    <property type="project" value="InterPro"/>
</dbReference>
<dbReference type="RefSeq" id="WP_037256873.1">
    <property type="nucleotide sequence ID" value="NZ_JALZ01000001.1"/>
</dbReference>
<dbReference type="GO" id="GO:0005975">
    <property type="term" value="P:carbohydrate metabolic process"/>
    <property type="evidence" value="ECO:0007669"/>
    <property type="project" value="InterPro"/>
</dbReference>
<comment type="function">
    <text evidence="1">Is involved in generating a small heat-stable compound (Nod), an acylated oligomer of N-acetylglucosamine, that stimulates mitosis in various plant protoplasts.</text>
</comment>
<dbReference type="AlphaFoldDB" id="X7EMA1"/>
<protein>
    <recommendedName>
        <fullName evidence="3">Chitooligosaccharide deacetylase</fullName>
    </recommendedName>
    <alternativeName>
        <fullName evidence="4">Nodulation protein B</fullName>
    </alternativeName>
</protein>
<evidence type="ECO:0000256" key="1">
    <source>
        <dbReference type="ARBA" id="ARBA00003236"/>
    </source>
</evidence>
<evidence type="ECO:0000259" key="5">
    <source>
        <dbReference type="Pfam" id="PF01522"/>
    </source>
</evidence>
<comment type="caution">
    <text evidence="6">The sequence shown here is derived from an EMBL/GenBank/DDBJ whole genome shotgun (WGS) entry which is preliminary data.</text>
</comment>
<name>X7EMA1_9RHOB</name>
<dbReference type="STRING" id="1449350.OCH239_00090"/>
<feature type="domain" description="NodB homology" evidence="5">
    <location>
        <begin position="72"/>
        <end position="175"/>
    </location>
</feature>
<dbReference type="PANTHER" id="PTHR43123:SF4">
    <property type="entry name" value="POLYSACCHARIDE DEACETYLASE"/>
    <property type="match status" value="1"/>
</dbReference>
<dbReference type="InterPro" id="IPR011330">
    <property type="entry name" value="Glyco_hydro/deAcase_b/a-brl"/>
</dbReference>
<proteinExistence type="inferred from homology"/>
<comment type="similarity">
    <text evidence="2">Belongs to the polysaccharide deacetylase family.</text>
</comment>
<dbReference type="OrthoDB" id="9787041at2"/>
<organism evidence="6 7">
    <name type="scientific">Roseivivax halodurans JCM 10272</name>
    <dbReference type="NCBI Taxonomy" id="1449350"/>
    <lineage>
        <taxon>Bacteria</taxon>
        <taxon>Pseudomonadati</taxon>
        <taxon>Pseudomonadota</taxon>
        <taxon>Alphaproteobacteria</taxon>
        <taxon>Rhodobacterales</taxon>
        <taxon>Roseobacteraceae</taxon>
        <taxon>Roseivivax</taxon>
    </lineage>
</organism>
<dbReference type="PATRIC" id="fig|1449350.3.peg.17"/>
<dbReference type="Proteomes" id="UP000022447">
    <property type="component" value="Unassembled WGS sequence"/>
</dbReference>